<organism evidence="4 5">
    <name type="scientific">Cutaneotrichosporon oleaginosum</name>
    <dbReference type="NCBI Taxonomy" id="879819"/>
    <lineage>
        <taxon>Eukaryota</taxon>
        <taxon>Fungi</taxon>
        <taxon>Dikarya</taxon>
        <taxon>Basidiomycota</taxon>
        <taxon>Agaricomycotina</taxon>
        <taxon>Tremellomycetes</taxon>
        <taxon>Trichosporonales</taxon>
        <taxon>Trichosporonaceae</taxon>
        <taxon>Cutaneotrichosporon</taxon>
    </lineage>
</organism>
<feature type="compositionally biased region" description="Low complexity" evidence="2">
    <location>
        <begin position="395"/>
        <end position="409"/>
    </location>
</feature>
<feature type="region of interest" description="Disordered" evidence="2">
    <location>
        <begin position="347"/>
        <end position="490"/>
    </location>
</feature>
<dbReference type="PROSITE" id="PS50157">
    <property type="entry name" value="ZINC_FINGER_C2H2_2"/>
    <property type="match status" value="1"/>
</dbReference>
<dbReference type="Proteomes" id="UP000053611">
    <property type="component" value="Unassembled WGS sequence"/>
</dbReference>
<feature type="domain" description="C2H2-type" evidence="3">
    <location>
        <begin position="58"/>
        <end position="89"/>
    </location>
</feature>
<gene>
    <name evidence="4" type="ORF">CC85DRAFT_4420</name>
</gene>
<dbReference type="STRING" id="879819.A0A0J0XZR4"/>
<accession>A0A0J0XZR4</accession>
<feature type="compositionally biased region" description="Polar residues" evidence="2">
    <location>
        <begin position="423"/>
        <end position="450"/>
    </location>
</feature>
<dbReference type="InterPro" id="IPR013087">
    <property type="entry name" value="Znf_C2H2_type"/>
</dbReference>
<dbReference type="PANTHER" id="PTHR36167">
    <property type="entry name" value="C2H2 FINGER DOMAIN TRANSCRIPTION FACTOR (EUROFUNG)-RELATED"/>
    <property type="match status" value="1"/>
</dbReference>
<keyword evidence="1" id="KW-0862">Zinc</keyword>
<dbReference type="InterPro" id="IPR039327">
    <property type="entry name" value="CON7-like"/>
</dbReference>
<dbReference type="PROSITE" id="PS00028">
    <property type="entry name" value="ZINC_FINGER_C2H2_1"/>
    <property type="match status" value="1"/>
</dbReference>
<feature type="compositionally biased region" description="Pro residues" evidence="2">
    <location>
        <begin position="277"/>
        <end position="286"/>
    </location>
</feature>
<keyword evidence="5" id="KW-1185">Reference proteome</keyword>
<name>A0A0J0XZR4_9TREE</name>
<feature type="region of interest" description="Disordered" evidence="2">
    <location>
        <begin position="270"/>
        <end position="304"/>
    </location>
</feature>
<dbReference type="Gene3D" id="3.30.160.60">
    <property type="entry name" value="Classic Zinc Finger"/>
    <property type="match status" value="1"/>
</dbReference>
<evidence type="ECO:0000259" key="3">
    <source>
        <dbReference type="PROSITE" id="PS50157"/>
    </source>
</evidence>
<protein>
    <recommendedName>
        <fullName evidence="3">C2H2-type domain-containing protein</fullName>
    </recommendedName>
</protein>
<dbReference type="GO" id="GO:0006355">
    <property type="term" value="P:regulation of DNA-templated transcription"/>
    <property type="evidence" value="ECO:0007669"/>
    <property type="project" value="InterPro"/>
</dbReference>
<feature type="region of interest" description="Disordered" evidence="2">
    <location>
        <begin position="1"/>
        <end position="52"/>
    </location>
</feature>
<dbReference type="AlphaFoldDB" id="A0A0J0XZR4"/>
<dbReference type="PANTHER" id="PTHR36167:SF3">
    <property type="entry name" value="C2H2 FINGER DOMAIN TRANSCRIPTION FACTOR (EUROFUNG)-RELATED"/>
    <property type="match status" value="1"/>
</dbReference>
<dbReference type="GeneID" id="28987786"/>
<sequence length="490" mass="51685">MSYMYGPSAGAPSAIVTLAPPPPPAPTNPTPKQASSGPNGVERTRRTRRRYEEMSRDYKCNFPGCPRGYSTLNHLNTHVHNKVHGPKRRPAEFAELRARLRAQARQAQTEAANKSYVSSVTAIMAGGPTASAPMDGHRPRVPPVTVPGAPYNVPASVYRSHVDHYIYSAPASANLYSAQASAAYPPTTAIGPQSEFSYSLSGYQHHARGQPQGEQTAWNPTYTNSYSAPDAFGRPQYAMDPQYGHYSHPNYTYQQADSVQAEYPPATAWTPTMVSHPPAPALPQLPAPAAATATTSGGVSQLPATATATSPASFVSPASYGSPASYAGGPSQIPVANTTIYSDSYGSGPAQLASRAPSPPHASNWRDGPDNLQSSMSFSLTGEHYQSFATPPPSGTASGSASGSTSASPDGYAPGILTRTRGSDASSDTRPTTVQTPTDAYRLNNGSTPLESPISGPVCMPSSSSNAEYDFQRDMSRFFPGPSTSYDPNQ</sequence>
<keyword evidence="1" id="KW-0863">Zinc-finger</keyword>
<dbReference type="EMBL" id="KQ087177">
    <property type="protein sequence ID" value="KLT46511.1"/>
    <property type="molecule type" value="Genomic_DNA"/>
</dbReference>
<evidence type="ECO:0000256" key="2">
    <source>
        <dbReference type="SAM" id="MobiDB-lite"/>
    </source>
</evidence>
<keyword evidence="1" id="KW-0479">Metal-binding</keyword>
<evidence type="ECO:0000313" key="5">
    <source>
        <dbReference type="Proteomes" id="UP000053611"/>
    </source>
</evidence>
<feature type="compositionally biased region" description="Polar residues" evidence="2">
    <location>
        <begin position="371"/>
        <end position="380"/>
    </location>
</feature>
<feature type="compositionally biased region" description="Pro residues" evidence="2">
    <location>
        <begin position="19"/>
        <end position="29"/>
    </location>
</feature>
<proteinExistence type="predicted"/>
<reference evidence="4 5" key="1">
    <citation type="submission" date="2015-03" db="EMBL/GenBank/DDBJ databases">
        <title>Genomics and transcriptomics of the oil-accumulating basidiomycete yeast T. oleaginosus allow insights into substrate utilization and the diverse evolutionary trajectories of mating systems in fungi.</title>
        <authorList>
            <consortium name="DOE Joint Genome Institute"/>
            <person name="Kourist R."/>
            <person name="Kracht O."/>
            <person name="Bracharz F."/>
            <person name="Lipzen A."/>
            <person name="Nolan M."/>
            <person name="Ohm R."/>
            <person name="Grigoriev I."/>
            <person name="Sun S."/>
            <person name="Heitman J."/>
            <person name="Bruck T."/>
            <person name="Nowrousian M."/>
        </authorList>
    </citation>
    <scope>NUCLEOTIDE SEQUENCE [LARGE SCALE GENOMIC DNA]</scope>
    <source>
        <strain evidence="4 5">IBC0246</strain>
    </source>
</reference>
<evidence type="ECO:0000256" key="1">
    <source>
        <dbReference type="PROSITE-ProRule" id="PRU00042"/>
    </source>
</evidence>
<dbReference type="RefSeq" id="XP_018283002.1">
    <property type="nucleotide sequence ID" value="XM_018427183.1"/>
</dbReference>
<dbReference type="OrthoDB" id="1939603at2759"/>
<evidence type="ECO:0000313" key="4">
    <source>
        <dbReference type="EMBL" id="KLT46511.1"/>
    </source>
</evidence>
<dbReference type="GO" id="GO:0008270">
    <property type="term" value="F:zinc ion binding"/>
    <property type="evidence" value="ECO:0007669"/>
    <property type="project" value="UniProtKB-KW"/>
</dbReference>